<feature type="region of interest" description="Disordered" evidence="1">
    <location>
        <begin position="1"/>
        <end position="55"/>
    </location>
</feature>
<evidence type="ECO:0000256" key="1">
    <source>
        <dbReference type="SAM" id="MobiDB-lite"/>
    </source>
</evidence>
<dbReference type="InterPro" id="IPR049073">
    <property type="entry name" value="T6SS_VgrG3-like_C"/>
</dbReference>
<dbReference type="AlphaFoldDB" id="A0A1H0PKR2"/>
<reference evidence="4" key="1">
    <citation type="submission" date="2016-10" db="EMBL/GenBank/DDBJ databases">
        <authorList>
            <person name="Varghese N."/>
            <person name="Submissions S."/>
        </authorList>
    </citation>
    <scope>NUCLEOTIDE SEQUENCE [LARGE SCALE GENOMIC DNA]</scope>
    <source>
        <strain evidence="4">DSM 22329</strain>
    </source>
</reference>
<organism evidence="3 4">
    <name type="scientific">Pedococcus dokdonensis</name>
    <dbReference type="NCBI Taxonomy" id="443156"/>
    <lineage>
        <taxon>Bacteria</taxon>
        <taxon>Bacillati</taxon>
        <taxon>Actinomycetota</taxon>
        <taxon>Actinomycetes</taxon>
        <taxon>Micrococcales</taxon>
        <taxon>Intrasporangiaceae</taxon>
        <taxon>Pedococcus</taxon>
    </lineage>
</organism>
<dbReference type="STRING" id="443156.SAMN04489867_1289"/>
<evidence type="ECO:0000313" key="3">
    <source>
        <dbReference type="EMBL" id="SDP05370.1"/>
    </source>
</evidence>
<dbReference type="Pfam" id="PF21277">
    <property type="entry name" value="T6SS_VgrG3-like_C"/>
    <property type="match status" value="1"/>
</dbReference>
<gene>
    <name evidence="3" type="ORF">SAMN04489867_1289</name>
</gene>
<name>A0A1H0PKR2_9MICO</name>
<evidence type="ECO:0000313" key="4">
    <source>
        <dbReference type="Proteomes" id="UP000199077"/>
    </source>
</evidence>
<feature type="region of interest" description="Disordered" evidence="1">
    <location>
        <begin position="174"/>
        <end position="215"/>
    </location>
</feature>
<proteinExistence type="predicted"/>
<accession>A0A1H0PKR2</accession>
<dbReference type="EMBL" id="LT629711">
    <property type="protein sequence ID" value="SDP05370.1"/>
    <property type="molecule type" value="Genomic_DNA"/>
</dbReference>
<feature type="compositionally biased region" description="Gly residues" evidence="1">
    <location>
        <begin position="141"/>
        <end position="156"/>
    </location>
</feature>
<sequence length="382" mass="40403">MSFAGDSTACGGHPAYRPAQWRDGAAVPHDPEPSGAGGLARAAGPRHRERMNQPTNLLGADTDELRRLRQQMDAFVSQLQSVGTTTTQHLQSLSWHGRDQQAFLDAWTGQYQPSLLRTAEAVTEAGRVVEEQAADQDRVSGGAGSGGSQAAGTGAGTAAGAATGAVLGAGTGAGGATGDDDLGSLSRRYESSGNPGTVSTGRGDNGGVSYGTYQLSSRTGSASEFVTWLRREHPEYAERLGDARPGSAAFSRAWRETAAADATEFGQIQHEYIQYSHYEPQRVAVERALPGLNLEGRDPVVRDVLWSTAVQHRGATDDIFTRAVAGRDVSTLSDADLVRAVYAERGRDDGMAYFRSSSPAVRRGVVNRFGHEQADALARLGQ</sequence>
<protein>
    <recommendedName>
        <fullName evidence="2">Type VI secretion system spike protein VgrG3-like C-terminal domain-containing protein</fullName>
    </recommendedName>
</protein>
<feature type="region of interest" description="Disordered" evidence="1">
    <location>
        <begin position="131"/>
        <end position="156"/>
    </location>
</feature>
<feature type="compositionally biased region" description="Polar residues" evidence="1">
    <location>
        <begin position="191"/>
        <end position="202"/>
    </location>
</feature>
<dbReference type="Proteomes" id="UP000199077">
    <property type="component" value="Chromosome I"/>
</dbReference>
<feature type="domain" description="Type VI secretion system spike protein VgrG3-like C-terminal" evidence="2">
    <location>
        <begin position="182"/>
        <end position="372"/>
    </location>
</feature>
<dbReference type="Gene3D" id="1.10.287.1060">
    <property type="entry name" value="ESAT-6-like"/>
    <property type="match status" value="1"/>
</dbReference>
<keyword evidence="4" id="KW-1185">Reference proteome</keyword>
<evidence type="ECO:0000259" key="2">
    <source>
        <dbReference type="Pfam" id="PF21277"/>
    </source>
</evidence>